<dbReference type="PANTHER" id="PTHR36562">
    <property type="entry name" value="SERINE/ARGININE REPETITIVE MATRIX 2"/>
    <property type="match status" value="1"/>
</dbReference>
<evidence type="ECO:0000256" key="4">
    <source>
        <dbReference type="ARBA" id="ARBA00022728"/>
    </source>
</evidence>
<evidence type="ECO:0000256" key="7">
    <source>
        <dbReference type="SAM" id="MobiDB-lite"/>
    </source>
</evidence>
<comment type="caution">
    <text evidence="9">The sequence shown here is derived from an EMBL/GenBank/DDBJ whole genome shotgun (WGS) entry which is preliminary data.</text>
</comment>
<dbReference type="EMBL" id="JAVEPI010000003">
    <property type="protein sequence ID" value="KAK1442944.1"/>
    <property type="molecule type" value="Genomic_DNA"/>
</dbReference>
<feature type="compositionally biased region" description="Basic and acidic residues" evidence="7">
    <location>
        <begin position="361"/>
        <end position="389"/>
    </location>
</feature>
<keyword evidence="3" id="KW-0507">mRNA processing</keyword>
<feature type="domain" description="CWF21" evidence="8">
    <location>
        <begin position="53"/>
        <end position="97"/>
    </location>
</feature>
<evidence type="ECO:0000256" key="5">
    <source>
        <dbReference type="ARBA" id="ARBA00023187"/>
    </source>
</evidence>
<dbReference type="PANTHER" id="PTHR36562:SF5">
    <property type="entry name" value="SERINE_ARGININE REPETITIVE MATRIX 2"/>
    <property type="match status" value="1"/>
</dbReference>
<feature type="compositionally biased region" description="Basic and acidic residues" evidence="7">
    <location>
        <begin position="396"/>
        <end position="407"/>
    </location>
</feature>
<feature type="compositionally biased region" description="Low complexity" evidence="7">
    <location>
        <begin position="224"/>
        <end position="243"/>
    </location>
</feature>
<proteinExistence type="inferred from homology"/>
<dbReference type="GO" id="GO:0005681">
    <property type="term" value="C:spliceosomal complex"/>
    <property type="evidence" value="ECO:0007669"/>
    <property type="project" value="UniProtKB-KW"/>
</dbReference>
<feature type="compositionally biased region" description="Basic and acidic residues" evidence="7">
    <location>
        <begin position="133"/>
        <end position="157"/>
    </location>
</feature>
<feature type="compositionally biased region" description="Polar residues" evidence="7">
    <location>
        <begin position="409"/>
        <end position="422"/>
    </location>
</feature>
<gene>
    <name evidence="9" type="ORF">BgAZ_304620</name>
</gene>
<dbReference type="AlphaFoldDB" id="A0AAD8LLD1"/>
<evidence type="ECO:0000313" key="10">
    <source>
        <dbReference type="Proteomes" id="UP001230268"/>
    </source>
</evidence>
<dbReference type="GO" id="GO:0006397">
    <property type="term" value="P:mRNA processing"/>
    <property type="evidence" value="ECO:0007669"/>
    <property type="project" value="UniProtKB-KW"/>
</dbReference>
<comment type="similarity">
    <text evidence="2">Belongs to the CWC21 family.</text>
</comment>
<evidence type="ECO:0000256" key="2">
    <source>
        <dbReference type="ARBA" id="ARBA00005954"/>
    </source>
</evidence>
<feature type="compositionally biased region" description="Basic and acidic residues" evidence="7">
    <location>
        <begin position="272"/>
        <end position="296"/>
    </location>
</feature>
<protein>
    <recommendedName>
        <fullName evidence="8">CWF21 domain-containing protein</fullName>
    </recommendedName>
</protein>
<evidence type="ECO:0000256" key="1">
    <source>
        <dbReference type="ARBA" id="ARBA00004123"/>
    </source>
</evidence>
<dbReference type="GO" id="GO:0008380">
    <property type="term" value="P:RNA splicing"/>
    <property type="evidence" value="ECO:0007669"/>
    <property type="project" value="UniProtKB-KW"/>
</dbReference>
<keyword evidence="6" id="KW-0539">Nucleus</keyword>
<feature type="compositionally biased region" description="Basic and acidic residues" evidence="7">
    <location>
        <begin position="318"/>
        <end position="344"/>
    </location>
</feature>
<evidence type="ECO:0000259" key="8">
    <source>
        <dbReference type="SMART" id="SM01115"/>
    </source>
</evidence>
<sequence length="422" mass="48377">MFNGVGLSTPRGSGTNGYVQRSLATLPSVRISRNHDQSGIINRPKMRSNPEIAMHEKLRAIEVVIMEMRMKNEGKVSAEELEKMVTQERDRLMKLLEKDAMASNVKETESNRLAEQKLLKNKRMESALKLGPKRQDYVPKGPVGERHKSNGKRKEDYESSNSDASSVASSHSRYGRSSSRSRDSVDSRRRRRRSSHSSYSSDSRSYSSGSRSRSSYSRTDDSSYSRSRSRGRSYSSYSTYTSRSRTDSPHSSRSVSHSRRRRPRSYSSAESDVSKKGQLRRRDSHSSDSLRRDNRRSSSGSMYRHRKKYRARSPSSDVSERRYNRRRSDDRKRGGRSDSGEMRSRRYTKRSRSYSGSSARSLDRKDESKASLKSQIKDEASLEKLDKQPKHSRSLSPKEKVTKKPNYDDSYQSDSSMEQSDG</sequence>
<dbReference type="InterPro" id="IPR051372">
    <property type="entry name" value="CWC21"/>
</dbReference>
<reference evidence="9" key="1">
    <citation type="submission" date="2023-08" db="EMBL/GenBank/DDBJ databases">
        <title>Draft sequence of the Babesia gibsoni genome.</title>
        <authorList>
            <person name="Yamagishi J.Y."/>
            <person name="Xuan X.X."/>
        </authorList>
    </citation>
    <scope>NUCLEOTIDE SEQUENCE</scope>
    <source>
        <strain evidence="9">Azabu</strain>
    </source>
</reference>
<dbReference type="Proteomes" id="UP001230268">
    <property type="component" value="Unassembled WGS sequence"/>
</dbReference>
<feature type="compositionally biased region" description="Low complexity" evidence="7">
    <location>
        <begin position="159"/>
        <end position="178"/>
    </location>
</feature>
<feature type="compositionally biased region" description="Low complexity" evidence="7">
    <location>
        <begin position="196"/>
        <end position="217"/>
    </location>
</feature>
<keyword evidence="10" id="KW-1185">Reference proteome</keyword>
<name>A0AAD8LLD1_BABGI</name>
<feature type="compositionally biased region" description="Basic and acidic residues" evidence="7">
    <location>
        <begin position="116"/>
        <end position="126"/>
    </location>
</feature>
<evidence type="ECO:0000256" key="6">
    <source>
        <dbReference type="ARBA" id="ARBA00023242"/>
    </source>
</evidence>
<dbReference type="SMART" id="SM01115">
    <property type="entry name" value="cwf21"/>
    <property type="match status" value="1"/>
</dbReference>
<evidence type="ECO:0000313" key="9">
    <source>
        <dbReference type="EMBL" id="KAK1442944.1"/>
    </source>
</evidence>
<dbReference type="InterPro" id="IPR013170">
    <property type="entry name" value="mRNA_splic_Cwf21_dom"/>
</dbReference>
<accession>A0AAD8LLD1</accession>
<dbReference type="CDD" id="cd21372">
    <property type="entry name" value="cwf21_CWC21-like"/>
    <property type="match status" value="1"/>
</dbReference>
<keyword evidence="4" id="KW-0747">Spliceosome</keyword>
<organism evidence="9 10">
    <name type="scientific">Babesia gibsoni</name>
    <dbReference type="NCBI Taxonomy" id="33632"/>
    <lineage>
        <taxon>Eukaryota</taxon>
        <taxon>Sar</taxon>
        <taxon>Alveolata</taxon>
        <taxon>Apicomplexa</taxon>
        <taxon>Aconoidasida</taxon>
        <taxon>Piroplasmida</taxon>
        <taxon>Babesiidae</taxon>
        <taxon>Babesia</taxon>
    </lineage>
</organism>
<keyword evidence="5" id="KW-0508">mRNA splicing</keyword>
<evidence type="ECO:0000256" key="3">
    <source>
        <dbReference type="ARBA" id="ARBA00022664"/>
    </source>
</evidence>
<comment type="subcellular location">
    <subcellularLocation>
        <location evidence="1">Nucleus</location>
    </subcellularLocation>
</comment>
<feature type="region of interest" description="Disordered" evidence="7">
    <location>
        <begin position="116"/>
        <end position="422"/>
    </location>
</feature>